<dbReference type="Proteomes" id="UP000219285">
    <property type="component" value="Chromosome"/>
</dbReference>
<reference evidence="2" key="1">
    <citation type="submission" date="2014-12" db="EMBL/GenBank/DDBJ databases">
        <title>Complete genome sequence of a multi-drug resistant Klebsiella pneumoniae.</title>
        <authorList>
            <person name="Hua X."/>
            <person name="Chen Q."/>
            <person name="Li X."/>
            <person name="Feng Y."/>
            <person name="Ruan Z."/>
            <person name="Yu Y."/>
        </authorList>
    </citation>
    <scope>NUCLEOTIDE SEQUENCE [LARGE SCALE GENOMIC DNA]</scope>
    <source>
        <strain evidence="2">5.12</strain>
    </source>
</reference>
<evidence type="ECO:0008006" key="3">
    <source>
        <dbReference type="Google" id="ProtNLM"/>
    </source>
</evidence>
<gene>
    <name evidence="1" type="ORF">CA267_001255</name>
</gene>
<accession>A0A6M4M9P1</accession>
<dbReference type="KEGG" id="apel:CA267_001255"/>
<sequence>MSFFKTLRKGLKGAISAANADRYQINQVQIKCVHCGHDHFDAGEAQLNTAGATFVGFDWANRSASVFVCKQCSYIMWFANSAKKII</sequence>
<protein>
    <recommendedName>
        <fullName evidence="3">DNA-binding protein</fullName>
    </recommendedName>
</protein>
<proteinExistence type="predicted"/>
<dbReference type="RefSeq" id="WP_075609154.1">
    <property type="nucleotide sequence ID" value="NZ_CP052766.1"/>
</dbReference>
<dbReference type="InterPro" id="IPR018652">
    <property type="entry name" value="DUF2082_NA-bd_Znr"/>
</dbReference>
<organism evidence="1 2">
    <name type="scientific">Alteromonas pelagimontana</name>
    <dbReference type="NCBI Taxonomy" id="1858656"/>
    <lineage>
        <taxon>Bacteria</taxon>
        <taxon>Pseudomonadati</taxon>
        <taxon>Pseudomonadota</taxon>
        <taxon>Gammaproteobacteria</taxon>
        <taxon>Alteromonadales</taxon>
        <taxon>Alteromonadaceae</taxon>
        <taxon>Alteromonas/Salinimonas group</taxon>
        <taxon>Alteromonas</taxon>
    </lineage>
</organism>
<dbReference type="AlphaFoldDB" id="A0A6M4M9P1"/>
<evidence type="ECO:0000313" key="2">
    <source>
        <dbReference type="Proteomes" id="UP000219285"/>
    </source>
</evidence>
<dbReference type="OrthoDB" id="72206at2"/>
<dbReference type="EMBL" id="CP052766">
    <property type="protein sequence ID" value="QJR79518.1"/>
    <property type="molecule type" value="Genomic_DNA"/>
</dbReference>
<dbReference type="Pfam" id="PF09855">
    <property type="entry name" value="Zn_ribbon_13"/>
    <property type="match status" value="1"/>
</dbReference>
<evidence type="ECO:0000313" key="1">
    <source>
        <dbReference type="EMBL" id="QJR79518.1"/>
    </source>
</evidence>
<reference evidence="1 2" key="2">
    <citation type="submission" date="2020-04" db="EMBL/GenBank/DDBJ databases">
        <title>Complete genome sequence of Alteromonas pelagimontana 5.12T.</title>
        <authorList>
            <person name="Sinha R.K."/>
            <person name="Krishnan K.P."/>
            <person name="Kurian J.P."/>
        </authorList>
    </citation>
    <scope>NUCLEOTIDE SEQUENCE [LARGE SCALE GENOMIC DNA]</scope>
    <source>
        <strain evidence="1 2">5.12</strain>
    </source>
</reference>
<name>A0A6M4M9P1_9ALTE</name>
<keyword evidence="2" id="KW-1185">Reference proteome</keyword>